<organism evidence="3 4">
    <name type="scientific">Formosa undariae</name>
    <dbReference type="NCBI Taxonomy" id="1325436"/>
    <lineage>
        <taxon>Bacteria</taxon>
        <taxon>Pseudomonadati</taxon>
        <taxon>Bacteroidota</taxon>
        <taxon>Flavobacteriia</taxon>
        <taxon>Flavobacteriales</taxon>
        <taxon>Flavobacteriaceae</taxon>
        <taxon>Formosa</taxon>
    </lineage>
</organism>
<keyword evidence="4" id="KW-1185">Reference proteome</keyword>
<dbReference type="Pfam" id="PF00899">
    <property type="entry name" value="ThiF"/>
    <property type="match status" value="1"/>
</dbReference>
<dbReference type="Pfam" id="PF14461">
    <property type="entry name" value="Prok-E2_B"/>
    <property type="match status" value="1"/>
</dbReference>
<evidence type="ECO:0000313" key="3">
    <source>
        <dbReference type="EMBL" id="MFB9053554.1"/>
    </source>
</evidence>
<evidence type="ECO:0000259" key="1">
    <source>
        <dbReference type="Pfam" id="PF00899"/>
    </source>
</evidence>
<dbReference type="InterPro" id="IPR032701">
    <property type="entry name" value="Prok-E2_B_dom"/>
</dbReference>
<dbReference type="EMBL" id="JBHMEZ010000011">
    <property type="protein sequence ID" value="MFB9053554.1"/>
    <property type="molecule type" value="Genomic_DNA"/>
</dbReference>
<dbReference type="Proteomes" id="UP001589605">
    <property type="component" value="Unassembled WGS sequence"/>
</dbReference>
<dbReference type="RefSeq" id="WP_382382733.1">
    <property type="nucleotide sequence ID" value="NZ_JBHMEZ010000011.1"/>
</dbReference>
<evidence type="ECO:0000259" key="2">
    <source>
        <dbReference type="Pfam" id="PF14461"/>
    </source>
</evidence>
<dbReference type="Gene3D" id="3.40.50.720">
    <property type="entry name" value="NAD(P)-binding Rossmann-like Domain"/>
    <property type="match status" value="1"/>
</dbReference>
<name>A0ABV5F2E6_9FLAO</name>
<reference evidence="3 4" key="1">
    <citation type="submission" date="2024-09" db="EMBL/GenBank/DDBJ databases">
        <authorList>
            <person name="Sun Q."/>
            <person name="Mori K."/>
        </authorList>
    </citation>
    <scope>NUCLEOTIDE SEQUENCE [LARGE SCALE GENOMIC DNA]</scope>
    <source>
        <strain evidence="3 4">CECT 8286</strain>
    </source>
</reference>
<feature type="domain" description="THIF-type NAD/FAD binding fold" evidence="1">
    <location>
        <begin position="343"/>
        <end position="456"/>
    </location>
</feature>
<comment type="caution">
    <text evidence="3">The sequence shown here is derived from an EMBL/GenBank/DDBJ whole genome shotgun (WGS) entry which is preliminary data.</text>
</comment>
<evidence type="ECO:0000313" key="4">
    <source>
        <dbReference type="Proteomes" id="UP001589605"/>
    </source>
</evidence>
<accession>A0ABV5F2E6</accession>
<protein>
    <submittedName>
        <fullName evidence="3">E2/UBC family protein</fullName>
    </submittedName>
</protein>
<dbReference type="SUPFAM" id="SSF69572">
    <property type="entry name" value="Activating enzymes of the ubiquitin-like proteins"/>
    <property type="match status" value="1"/>
</dbReference>
<dbReference type="InterPro" id="IPR000594">
    <property type="entry name" value="ThiF_NAD_FAD-bd"/>
</dbReference>
<feature type="domain" description="Prokaryotic E2 family B" evidence="2">
    <location>
        <begin position="64"/>
        <end position="159"/>
    </location>
</feature>
<gene>
    <name evidence="3" type="ORF">ACFFVB_10740</name>
</gene>
<dbReference type="InterPro" id="IPR035985">
    <property type="entry name" value="Ubiquitin-activating_enz"/>
</dbReference>
<proteinExistence type="predicted"/>
<sequence length="598" mass="69272">MTDVFKEIRSDTYIQLKNSLDDEVSKVSKTGNAAFLGSERFCEVWQIETGLYDDEASVWLVEELTMYVALGIQFPLEPAKIFYSKRDFEKIGHIPHTSFFSNDVCVFDEFVLVDENNPKGIVLEQLKKAKETLIQGIKGKNEGDFNDEFLAYWNTSGNSKDKLLSETIYCLVDKKPESFDSLSLLTYSTKLSKKEEVSSGILFNKEEDLITPYEEYFENLGQSPKEYNVFYIDNIKGVEHPPFSLTCYDTLNLIAPDKQKSFKEYFNKNNERLVAFSKVLNGTTYFLGWHYPKVDFKIKGFRKNGLTPFRLTFQKTLPGHAKYVKRFATEILTENRLIKRTASDAQEQVDYKLLVAGIGSVGSNLVGLLNNLNNPEFTLVDNDKLSSENIKRHLLGFNYLNQNKAVAVRNNLKQKLPSQKIHISETSVFDYYNNNKDWFNQQDFIFLCLGKLNLEKWFIKELADGNLEKPTFILWVEPYLIGGQLLYFHPDNLPHLNDLFHDIYKYKFAIIEHEEFERKRDLFVLKESGCQTTYSPYSSTHLSLFLTSTYPKIIEIIENKPAESLFFSWIGDLSIADKLDIKLRSNSFESYTLIHNQI</sequence>